<name>A0A518FYC8_9PLAN</name>
<dbReference type="Proteomes" id="UP000320839">
    <property type="component" value="Chromosome"/>
</dbReference>
<dbReference type="AlphaFoldDB" id="A0A518FYC8"/>
<protein>
    <submittedName>
        <fullName evidence="1">Uncharacterized protein</fullName>
    </submittedName>
</protein>
<sequence length="86" mass="10142">MGPSSSKPHLILTFSCLFPEKASIPNTVVRQMQYITFRKWFDIRETEFLVLMNPGIVFNFLNPAWPLRRNLVWTDIIQKVPLICEF</sequence>
<organism evidence="1 2">
    <name type="scientific">Gimesia panareensis</name>
    <dbReference type="NCBI Taxonomy" id="2527978"/>
    <lineage>
        <taxon>Bacteria</taxon>
        <taxon>Pseudomonadati</taxon>
        <taxon>Planctomycetota</taxon>
        <taxon>Planctomycetia</taxon>
        <taxon>Planctomycetales</taxon>
        <taxon>Planctomycetaceae</taxon>
        <taxon>Gimesia</taxon>
    </lineage>
</organism>
<evidence type="ECO:0000313" key="2">
    <source>
        <dbReference type="Proteomes" id="UP000320839"/>
    </source>
</evidence>
<gene>
    <name evidence="1" type="ORF">Pan153_60090</name>
</gene>
<proteinExistence type="predicted"/>
<evidence type="ECO:0000313" key="1">
    <source>
        <dbReference type="EMBL" id="QDV21321.1"/>
    </source>
</evidence>
<dbReference type="EMBL" id="CP036317">
    <property type="protein sequence ID" value="QDV21321.1"/>
    <property type="molecule type" value="Genomic_DNA"/>
</dbReference>
<reference evidence="1 2" key="1">
    <citation type="submission" date="2019-02" db="EMBL/GenBank/DDBJ databases">
        <title>Deep-cultivation of Planctomycetes and their phenomic and genomic characterization uncovers novel biology.</title>
        <authorList>
            <person name="Wiegand S."/>
            <person name="Jogler M."/>
            <person name="Boedeker C."/>
            <person name="Pinto D."/>
            <person name="Vollmers J."/>
            <person name="Rivas-Marin E."/>
            <person name="Kohn T."/>
            <person name="Peeters S.H."/>
            <person name="Heuer A."/>
            <person name="Rast P."/>
            <person name="Oberbeckmann S."/>
            <person name="Bunk B."/>
            <person name="Jeske O."/>
            <person name="Meyerdierks A."/>
            <person name="Storesund J.E."/>
            <person name="Kallscheuer N."/>
            <person name="Luecker S."/>
            <person name="Lage O.M."/>
            <person name="Pohl T."/>
            <person name="Merkel B.J."/>
            <person name="Hornburger P."/>
            <person name="Mueller R.-W."/>
            <person name="Bruemmer F."/>
            <person name="Labrenz M."/>
            <person name="Spormann A.M."/>
            <person name="Op den Camp H."/>
            <person name="Overmann J."/>
            <person name="Amann R."/>
            <person name="Jetten M.S.M."/>
            <person name="Mascher T."/>
            <person name="Medema M.H."/>
            <person name="Devos D.P."/>
            <person name="Kaster A.-K."/>
            <person name="Ovreas L."/>
            <person name="Rohde M."/>
            <person name="Galperin M.Y."/>
            <person name="Jogler C."/>
        </authorList>
    </citation>
    <scope>NUCLEOTIDE SEQUENCE [LARGE SCALE GENOMIC DNA]</scope>
    <source>
        <strain evidence="1 2">Pan153</strain>
    </source>
</reference>
<accession>A0A518FYC8</accession>